<name>A0A6J4US72_9BACT</name>
<dbReference type="AlphaFoldDB" id="A0A6J4US72"/>
<reference evidence="2" key="1">
    <citation type="submission" date="2020-02" db="EMBL/GenBank/DDBJ databases">
        <authorList>
            <person name="Meier V. D."/>
        </authorList>
    </citation>
    <scope>NUCLEOTIDE SEQUENCE</scope>
    <source>
        <strain evidence="2">AVDCRST_MAG88</strain>
    </source>
</reference>
<accession>A0A6J4US72</accession>
<protein>
    <submittedName>
        <fullName evidence="2">Uncharacterized protein</fullName>
    </submittedName>
</protein>
<dbReference type="Gene3D" id="1.10.287.1490">
    <property type="match status" value="1"/>
</dbReference>
<keyword evidence="1" id="KW-0175">Coiled coil</keyword>
<feature type="coiled-coil region" evidence="1">
    <location>
        <begin position="282"/>
        <end position="328"/>
    </location>
</feature>
<gene>
    <name evidence="2" type="ORF">AVDCRST_MAG88-1155</name>
</gene>
<organism evidence="2">
    <name type="scientific">uncultured Thermomicrobiales bacterium</name>
    <dbReference type="NCBI Taxonomy" id="1645740"/>
    <lineage>
        <taxon>Bacteria</taxon>
        <taxon>Pseudomonadati</taxon>
        <taxon>Thermomicrobiota</taxon>
        <taxon>Thermomicrobia</taxon>
        <taxon>Thermomicrobiales</taxon>
        <taxon>environmental samples</taxon>
    </lineage>
</organism>
<feature type="coiled-coil region" evidence="1">
    <location>
        <begin position="119"/>
        <end position="146"/>
    </location>
</feature>
<dbReference type="EMBL" id="CADCWM010000398">
    <property type="protein sequence ID" value="CAA9556554.1"/>
    <property type="molecule type" value="Genomic_DNA"/>
</dbReference>
<sequence>MVGRLDIRDNLRDDERRRRDEARLAALEEGLDDLRALVREGASRHGKVEEAHRALDDRFVEIDKRLTASIPNLEARLTDLANQVSAKLQELTSDQGRFDDLQEQIDRLPPQIARGTDVARDLRDGLAALQGEIETVRADVQRVSDTAGMVEQDARRRTSDAAGRLAEVNARIDGLRDELPPLGVQIDRVRHELHGALPRFDALEAADRELKEEVDRNAVLSFDRHVQALARVDEGRATLEERVKIVERLNDTRFGATMARFTEMEEADRSLAHRITLLAVRLDELREQDAAIRAEMRRLEELRVRVRLEQAQQEAVAFRERLLELQAEVEAMGED</sequence>
<evidence type="ECO:0000313" key="2">
    <source>
        <dbReference type="EMBL" id="CAA9556554.1"/>
    </source>
</evidence>
<proteinExistence type="predicted"/>
<evidence type="ECO:0000256" key="1">
    <source>
        <dbReference type="SAM" id="Coils"/>
    </source>
</evidence>